<protein>
    <submittedName>
        <fullName evidence="1">Uncharacterized protein</fullName>
    </submittedName>
</protein>
<accession>A0A6J4UA29</accession>
<dbReference type="AlphaFoldDB" id="A0A6J4UA29"/>
<sequence>MIDTRPCATSRQGLLVALALVWLALAPWLHGAAAAQEPVHSAGLVIDYGDGRVSYAWVPFTEESISGIELLERSGLSLVAVSFGGLGKGVCEIEGTGCGIEPCRARLCQTADPASPFWQYLRQDGPGNWKRFALGASQSDVRDGDIDGWAWAGAVPELPALALDEIAERVDAGPLPAERPPRALAVTIGDVPPAAEESGSRELARGAAIIAGVVGAGMVAIWRARRTRSHPG</sequence>
<gene>
    <name evidence="1" type="ORF">AVDCRST_MAG87-228</name>
</gene>
<dbReference type="EMBL" id="CADCWJ010000062">
    <property type="protein sequence ID" value="CAA9542876.1"/>
    <property type="molecule type" value="Genomic_DNA"/>
</dbReference>
<proteinExistence type="predicted"/>
<evidence type="ECO:0000313" key="1">
    <source>
        <dbReference type="EMBL" id="CAA9542876.1"/>
    </source>
</evidence>
<name>A0A6J4UA29_9BACT</name>
<organism evidence="1">
    <name type="scientific">uncultured Thermomicrobiales bacterium</name>
    <dbReference type="NCBI Taxonomy" id="1645740"/>
    <lineage>
        <taxon>Bacteria</taxon>
        <taxon>Pseudomonadati</taxon>
        <taxon>Thermomicrobiota</taxon>
        <taxon>Thermomicrobia</taxon>
        <taxon>Thermomicrobiales</taxon>
        <taxon>environmental samples</taxon>
    </lineage>
</organism>
<reference evidence="1" key="1">
    <citation type="submission" date="2020-02" db="EMBL/GenBank/DDBJ databases">
        <authorList>
            <person name="Meier V. D."/>
        </authorList>
    </citation>
    <scope>NUCLEOTIDE SEQUENCE</scope>
    <source>
        <strain evidence="1">AVDCRST_MAG87</strain>
    </source>
</reference>